<dbReference type="Gene3D" id="1.10.10.60">
    <property type="entry name" value="Homeodomain-like"/>
    <property type="match status" value="2"/>
</dbReference>
<dbReference type="PANTHER" id="PTHR43280:SF27">
    <property type="entry name" value="TRANSCRIPTIONAL REGULATOR MTLR"/>
    <property type="match status" value="1"/>
</dbReference>
<feature type="transmembrane region" description="Helical" evidence="4">
    <location>
        <begin position="57"/>
        <end position="73"/>
    </location>
</feature>
<proteinExistence type="predicted"/>
<evidence type="ECO:0000256" key="2">
    <source>
        <dbReference type="ARBA" id="ARBA00023125"/>
    </source>
</evidence>
<evidence type="ECO:0000256" key="1">
    <source>
        <dbReference type="ARBA" id="ARBA00023015"/>
    </source>
</evidence>
<dbReference type="InterPro" id="IPR009057">
    <property type="entry name" value="Homeodomain-like_sf"/>
</dbReference>
<comment type="caution">
    <text evidence="6">The sequence shown here is derived from an EMBL/GenBank/DDBJ whole genome shotgun (WGS) entry which is preliminary data.</text>
</comment>
<name>A0ABT8LL24_9BACT</name>
<dbReference type="PROSITE" id="PS00041">
    <property type="entry name" value="HTH_ARAC_FAMILY_1"/>
    <property type="match status" value="1"/>
</dbReference>
<feature type="transmembrane region" description="Helical" evidence="4">
    <location>
        <begin position="23"/>
        <end position="45"/>
    </location>
</feature>
<protein>
    <submittedName>
        <fullName evidence="6">Helix-turn-helix transcriptional regulator</fullName>
    </submittedName>
</protein>
<evidence type="ECO:0000313" key="7">
    <source>
        <dbReference type="Proteomes" id="UP001172083"/>
    </source>
</evidence>
<evidence type="ECO:0000259" key="5">
    <source>
        <dbReference type="PROSITE" id="PS01124"/>
    </source>
</evidence>
<dbReference type="EMBL" id="JAUJEB010000013">
    <property type="protein sequence ID" value="MDN5217131.1"/>
    <property type="molecule type" value="Genomic_DNA"/>
</dbReference>
<dbReference type="SUPFAM" id="SSF46689">
    <property type="entry name" value="Homeodomain-like"/>
    <property type="match status" value="1"/>
</dbReference>
<keyword evidence="3" id="KW-0804">Transcription</keyword>
<dbReference type="RefSeq" id="WP_346762467.1">
    <property type="nucleotide sequence ID" value="NZ_JAUJEB010000013.1"/>
</dbReference>
<dbReference type="Pfam" id="PF12833">
    <property type="entry name" value="HTH_18"/>
    <property type="match status" value="1"/>
</dbReference>
<dbReference type="InterPro" id="IPR018060">
    <property type="entry name" value="HTH_AraC"/>
</dbReference>
<dbReference type="InterPro" id="IPR018062">
    <property type="entry name" value="HTH_AraC-typ_CS"/>
</dbReference>
<organism evidence="6 7">
    <name type="scientific">Agaribacillus aureus</name>
    <dbReference type="NCBI Taxonomy" id="3051825"/>
    <lineage>
        <taxon>Bacteria</taxon>
        <taxon>Pseudomonadati</taxon>
        <taxon>Bacteroidota</taxon>
        <taxon>Cytophagia</taxon>
        <taxon>Cytophagales</taxon>
        <taxon>Splendidivirgaceae</taxon>
        <taxon>Agaribacillus</taxon>
    </lineage>
</organism>
<gene>
    <name evidence="6" type="ORF">QQ020_33980</name>
</gene>
<dbReference type="PANTHER" id="PTHR43280">
    <property type="entry name" value="ARAC-FAMILY TRANSCRIPTIONAL REGULATOR"/>
    <property type="match status" value="1"/>
</dbReference>
<dbReference type="SMART" id="SM00342">
    <property type="entry name" value="HTH_ARAC"/>
    <property type="match status" value="1"/>
</dbReference>
<accession>A0ABT8LL24</accession>
<keyword evidence="4" id="KW-1133">Transmembrane helix</keyword>
<sequence length="214" mass="25124">MNGALRQNPTIGTAKNKRKFRTFILFTYLASSVMGAMLVINFMFYNGRVTALDYHPAWFLLAAFIPWFYYDAWEHMFKANRKISLFRSKYASSSLRDKQVHEIKEKLERFVIGKQVYLDPELTLRRLAEAISVKPHHLSRVINQEFKISFTDYINLLRLEEATRRLKSPKYNHLKISAISYDCGFNSVPTFNTLFKKVHKVTPSQLRKNFQGLT</sequence>
<dbReference type="Proteomes" id="UP001172083">
    <property type="component" value="Unassembled WGS sequence"/>
</dbReference>
<keyword evidence="4" id="KW-0472">Membrane</keyword>
<evidence type="ECO:0000313" key="6">
    <source>
        <dbReference type="EMBL" id="MDN5217131.1"/>
    </source>
</evidence>
<evidence type="ECO:0000256" key="4">
    <source>
        <dbReference type="SAM" id="Phobius"/>
    </source>
</evidence>
<keyword evidence="2" id="KW-0238">DNA-binding</keyword>
<feature type="domain" description="HTH araC/xylS-type" evidence="5">
    <location>
        <begin position="97"/>
        <end position="209"/>
    </location>
</feature>
<evidence type="ECO:0000256" key="3">
    <source>
        <dbReference type="ARBA" id="ARBA00023163"/>
    </source>
</evidence>
<reference evidence="6" key="1">
    <citation type="submission" date="2023-06" db="EMBL/GenBank/DDBJ databases">
        <title>Genomic of Agaribacillus aureum.</title>
        <authorList>
            <person name="Wang G."/>
        </authorList>
    </citation>
    <scope>NUCLEOTIDE SEQUENCE</scope>
    <source>
        <strain evidence="6">BMA12</strain>
    </source>
</reference>
<keyword evidence="4" id="KW-0812">Transmembrane</keyword>
<dbReference type="PROSITE" id="PS01124">
    <property type="entry name" value="HTH_ARAC_FAMILY_2"/>
    <property type="match status" value="1"/>
</dbReference>
<keyword evidence="7" id="KW-1185">Reference proteome</keyword>
<keyword evidence="1" id="KW-0805">Transcription regulation</keyword>